<dbReference type="Gene3D" id="3.50.50.60">
    <property type="entry name" value="FAD/NAD(P)-binding domain"/>
    <property type="match status" value="1"/>
</dbReference>
<reference evidence="2 3" key="1">
    <citation type="submission" date="2020-04" db="EMBL/GenBank/DDBJ databases">
        <authorList>
            <person name="Klaysubun C."/>
            <person name="Duangmal K."/>
            <person name="Lipun K."/>
        </authorList>
    </citation>
    <scope>NUCLEOTIDE SEQUENCE [LARGE SCALE GENOMIC DNA]</scope>
    <source>
        <strain evidence="2 3">DSM 45300</strain>
    </source>
</reference>
<dbReference type="InterPro" id="IPR050816">
    <property type="entry name" value="Flavin-dep_Halogenase_NPB"/>
</dbReference>
<dbReference type="RefSeq" id="WP_169411493.1">
    <property type="nucleotide sequence ID" value="NZ_JAAXKZ010000018.1"/>
</dbReference>
<dbReference type="AlphaFoldDB" id="A0A848DFV2"/>
<sequence>MGSIVVCGGGVVGMCAAVMLARDGHTVSVLEADADGPPAGPVEAWTSWRRSGVAQFRQPHNLFPRFRSVIDEEIPGLSTRLLAAGCVWVDPLYPLPPSISDRSPRPGDDRFRFVTGRRPVVESVVARLAEEEPGVRVRRGTRVAGLLNGTPAVGGTPHVTGVRTASGECLGADLVVDVTGRRTPSSSWLAGLGAREPDVRSEDCGFVYYTRYFRGAALPPRRAPMLSPMGCFSLLTLPGDNGTWSVTLFGPTGDAALKSVRAPECFTRVVRACPAHAHWLDGAPVTEVLAMAGILDRYRRFVVDGRPVATGFAAVGDAWACTNPSAGRGLSVGLVHAQLLRETVRAHLDQPARFAEVWDALTEQTVAPFYWNQIVADRARIAEMNALRAGTEPPPPDIRTSRFLAAAVQDPDVFRGLIETVTCLALPQEVQERPDVADAVERLGSAPPSRVPGPDRQQLLQLLA</sequence>
<name>A0A848DFV2_9PSEU</name>
<evidence type="ECO:0000313" key="2">
    <source>
        <dbReference type="EMBL" id="NMH91445.1"/>
    </source>
</evidence>
<dbReference type="PRINTS" id="PR00420">
    <property type="entry name" value="RNGMNOXGNASE"/>
</dbReference>
<comment type="similarity">
    <text evidence="1">Belongs to the flavin-dependent halogenase family. Bacterial tryptophan halogenase subfamily.</text>
</comment>
<dbReference type="PANTHER" id="PTHR43747:SF1">
    <property type="entry name" value="SLR1998 PROTEIN"/>
    <property type="match status" value="1"/>
</dbReference>
<proteinExistence type="inferred from homology"/>
<dbReference type="Proteomes" id="UP000586918">
    <property type="component" value="Unassembled WGS sequence"/>
</dbReference>
<dbReference type="EMBL" id="JAAXKZ010000018">
    <property type="protein sequence ID" value="NMH91445.1"/>
    <property type="molecule type" value="Genomic_DNA"/>
</dbReference>
<evidence type="ECO:0000256" key="1">
    <source>
        <dbReference type="ARBA" id="ARBA00038396"/>
    </source>
</evidence>
<dbReference type="SUPFAM" id="SSF51905">
    <property type="entry name" value="FAD/NAD(P)-binding domain"/>
    <property type="match status" value="1"/>
</dbReference>
<organism evidence="2 3">
    <name type="scientific">Pseudonocardia bannensis</name>
    <dbReference type="NCBI Taxonomy" id="630973"/>
    <lineage>
        <taxon>Bacteria</taxon>
        <taxon>Bacillati</taxon>
        <taxon>Actinomycetota</taxon>
        <taxon>Actinomycetes</taxon>
        <taxon>Pseudonocardiales</taxon>
        <taxon>Pseudonocardiaceae</taxon>
        <taxon>Pseudonocardia</taxon>
    </lineage>
</organism>
<dbReference type="PANTHER" id="PTHR43747">
    <property type="entry name" value="FAD-BINDING PROTEIN"/>
    <property type="match status" value="1"/>
</dbReference>
<gene>
    <name evidence="2" type="ORF">HF519_07560</name>
</gene>
<evidence type="ECO:0000313" key="3">
    <source>
        <dbReference type="Proteomes" id="UP000586918"/>
    </source>
</evidence>
<keyword evidence="3" id="KW-1185">Reference proteome</keyword>
<accession>A0A848DFV2</accession>
<dbReference type="InterPro" id="IPR036188">
    <property type="entry name" value="FAD/NAD-bd_sf"/>
</dbReference>
<protein>
    <submittedName>
        <fullName evidence="2">FAD-dependent oxidoreductase</fullName>
    </submittedName>
</protein>
<comment type="caution">
    <text evidence="2">The sequence shown here is derived from an EMBL/GenBank/DDBJ whole genome shotgun (WGS) entry which is preliminary data.</text>
</comment>